<sequence>MKEIEYIIYLTAESADRLRVYAQKEKSIILEFVVQYEAILIAEKWQQIVRYDTAHGFAHKDIMKAGGETIKIPLFFETYNLAFTYATIDLKANWKKYRENFEKGDQE</sequence>
<dbReference type="InterPro" id="IPR056135">
    <property type="entry name" value="DUF7718"/>
</dbReference>
<evidence type="ECO:0000313" key="3">
    <source>
        <dbReference type="Proteomes" id="UP000722750"/>
    </source>
</evidence>
<gene>
    <name evidence="2" type="ORF">MAG551_01703</name>
</gene>
<dbReference type="EMBL" id="JAANXD010000072">
    <property type="protein sequence ID" value="MBS1258642.1"/>
    <property type="molecule type" value="Genomic_DNA"/>
</dbReference>
<evidence type="ECO:0000259" key="1">
    <source>
        <dbReference type="Pfam" id="PF24839"/>
    </source>
</evidence>
<feature type="domain" description="DUF7718" evidence="1">
    <location>
        <begin position="1"/>
        <end position="106"/>
    </location>
</feature>
<accession>A0A941W3D8</accession>
<name>A0A941W3D8_9BACT</name>
<organism evidence="2 3">
    <name type="scientific">Candidatus Scalindua arabica</name>
    <dbReference type="NCBI Taxonomy" id="1127984"/>
    <lineage>
        <taxon>Bacteria</taxon>
        <taxon>Pseudomonadati</taxon>
        <taxon>Planctomycetota</taxon>
        <taxon>Candidatus Brocadiia</taxon>
        <taxon>Candidatus Brocadiales</taxon>
        <taxon>Candidatus Scalinduaceae</taxon>
        <taxon>Candidatus Scalindua</taxon>
    </lineage>
</organism>
<proteinExistence type="predicted"/>
<dbReference type="Proteomes" id="UP000722750">
    <property type="component" value="Unassembled WGS sequence"/>
</dbReference>
<dbReference type="AlphaFoldDB" id="A0A941W3D8"/>
<comment type="caution">
    <text evidence="2">The sequence shown here is derived from an EMBL/GenBank/DDBJ whole genome shotgun (WGS) entry which is preliminary data.</text>
</comment>
<reference evidence="2" key="1">
    <citation type="journal article" date="2021" name="ISME J.">
        <title>Fine-scale metabolic discontinuity in a stratified prokaryote microbiome of a Red Sea deep halocline.</title>
        <authorList>
            <person name="Michoud G."/>
            <person name="Ngugi D.K."/>
            <person name="Barozzi A."/>
            <person name="Merlino G."/>
            <person name="Calleja M.L."/>
            <person name="Delgado-Huertas A."/>
            <person name="Moran X.A.G."/>
            <person name="Daffonchio D."/>
        </authorList>
    </citation>
    <scope>NUCLEOTIDE SEQUENCE</scope>
    <source>
        <strain evidence="2">SuakinDeep_MAG55_1</strain>
    </source>
</reference>
<dbReference type="Pfam" id="PF24839">
    <property type="entry name" value="DUF7718"/>
    <property type="match status" value="1"/>
</dbReference>
<protein>
    <recommendedName>
        <fullName evidence="1">DUF7718 domain-containing protein</fullName>
    </recommendedName>
</protein>
<evidence type="ECO:0000313" key="2">
    <source>
        <dbReference type="EMBL" id="MBS1258642.1"/>
    </source>
</evidence>